<protein>
    <submittedName>
        <fullName evidence="2">GNAT family N-acetyltransferase</fullName>
    </submittedName>
</protein>
<dbReference type="Gene3D" id="3.40.630.30">
    <property type="match status" value="1"/>
</dbReference>
<evidence type="ECO:0000313" key="3">
    <source>
        <dbReference type="Proteomes" id="UP000510869"/>
    </source>
</evidence>
<dbReference type="InterPro" id="IPR016181">
    <property type="entry name" value="Acyl_CoA_acyltransferase"/>
</dbReference>
<accession>A0A7D6GQ41</accession>
<dbReference type="GeneID" id="56141881"/>
<sequence>MSELDPTLYRTVESINENQWNNVVTQSDRGTVYHRAGWTRAIEEGFDYDGHHVVVEKGGNPVALMPNFAVELPIPDSVRERLPVAVPLKQLVSVPTGFGGPVVLTDEAESLDLLFECLEATTGRSVVSHAIETYDLEYIRYGQYLQTRGYEPTFESCLFLLDLRDGWDAILDGMDKGRRRGIRKGNEQEYRIEIDPLGTGLETTYDWYVENLERVDGSPLPKAFFEALVDHLEDRIRVFRAIIEGREVGRYVYLLDEEGSVLHHWLSAIPNADDYEYYPSELLHERAINWGIDRGYERYNFGKTGSHFSNSVFRFKHKYGGSAVPVFNVEKGYSRLAWPMYQFGRDKYVEKSL</sequence>
<dbReference type="KEGG" id="nay:HYG81_01710"/>
<reference evidence="2 3" key="1">
    <citation type="submission" date="2020-07" db="EMBL/GenBank/DDBJ databases">
        <title>Natrinema (YPL30) sp. nov. and Haloterrigena xxxxxx (YPL8) sp. nov., isolated from a salt mine.</title>
        <authorList>
            <person name="Cui H."/>
        </authorList>
    </citation>
    <scope>NUCLEOTIDE SEQUENCE [LARGE SCALE GENOMIC DNA]</scope>
    <source>
        <strain evidence="2 3">YPL13</strain>
    </source>
</reference>
<dbReference type="AlphaFoldDB" id="A0A7D6GQ41"/>
<keyword evidence="3" id="KW-1185">Reference proteome</keyword>
<dbReference type="Pfam" id="PF13480">
    <property type="entry name" value="Acetyltransf_6"/>
    <property type="match status" value="1"/>
</dbReference>
<dbReference type="InterPro" id="IPR050644">
    <property type="entry name" value="PG_Glycine_Bridge_Synth"/>
</dbReference>
<dbReference type="InterPro" id="IPR038740">
    <property type="entry name" value="BioF2-like_GNAT_dom"/>
</dbReference>
<gene>
    <name evidence="2" type="ORF">HYG81_01710</name>
</gene>
<dbReference type="PANTHER" id="PTHR36174">
    <property type="entry name" value="LIPID II:GLYCINE GLYCYLTRANSFERASE"/>
    <property type="match status" value="1"/>
</dbReference>
<dbReference type="EMBL" id="CP059154">
    <property type="protein sequence ID" value="QLK26361.1"/>
    <property type="molecule type" value="Genomic_DNA"/>
</dbReference>
<dbReference type="Proteomes" id="UP000510869">
    <property type="component" value="Chromosome"/>
</dbReference>
<evidence type="ECO:0000259" key="1">
    <source>
        <dbReference type="Pfam" id="PF13480"/>
    </source>
</evidence>
<dbReference type="RefSeq" id="WP_180841534.1">
    <property type="nucleotide sequence ID" value="NZ_CP059154.1"/>
</dbReference>
<feature type="domain" description="BioF2-like acetyltransferase" evidence="1">
    <location>
        <begin position="179"/>
        <end position="307"/>
    </location>
</feature>
<dbReference type="OrthoDB" id="135106at2157"/>
<dbReference type="SUPFAM" id="SSF55729">
    <property type="entry name" value="Acyl-CoA N-acyltransferases (Nat)"/>
    <property type="match status" value="1"/>
</dbReference>
<organism evidence="2 3">
    <name type="scientific">Natrinema zhouii</name>
    <dbReference type="NCBI Taxonomy" id="1710539"/>
    <lineage>
        <taxon>Archaea</taxon>
        <taxon>Methanobacteriati</taxon>
        <taxon>Methanobacteriota</taxon>
        <taxon>Stenosarchaea group</taxon>
        <taxon>Halobacteria</taxon>
        <taxon>Halobacteriales</taxon>
        <taxon>Natrialbaceae</taxon>
        <taxon>Natrinema</taxon>
    </lineage>
</organism>
<dbReference type="PANTHER" id="PTHR36174:SF1">
    <property type="entry name" value="LIPID II:GLYCINE GLYCYLTRANSFERASE"/>
    <property type="match status" value="1"/>
</dbReference>
<name>A0A7D6GQ41_9EURY</name>
<proteinExistence type="predicted"/>
<evidence type="ECO:0000313" key="2">
    <source>
        <dbReference type="EMBL" id="QLK26361.1"/>
    </source>
</evidence>